<feature type="domain" description="AMP-dependent synthetase/ligase" evidence="6">
    <location>
        <begin position="117"/>
        <end position="250"/>
    </location>
</feature>
<evidence type="ECO:0000259" key="8">
    <source>
        <dbReference type="Pfam" id="PF16177"/>
    </source>
</evidence>
<comment type="similarity">
    <text evidence="1">Belongs to the ATP-dependent AMP-binding enzyme family.</text>
</comment>
<dbReference type="EC" id="6.2.1.1" evidence="2"/>
<dbReference type="Pfam" id="PF00501">
    <property type="entry name" value="AMP-binding"/>
    <property type="match status" value="2"/>
</dbReference>
<feature type="domain" description="Acetyl-coenzyme A synthetase N-terminal" evidence="8">
    <location>
        <begin position="59"/>
        <end position="115"/>
    </location>
</feature>
<dbReference type="EMBL" id="LT594499">
    <property type="protein sequence ID" value="SBT79650.1"/>
    <property type="molecule type" value="Genomic_DNA"/>
</dbReference>
<accession>A0A1C3KZE7</accession>
<dbReference type="Pfam" id="PF16177">
    <property type="entry name" value="ACAS_N"/>
    <property type="match status" value="1"/>
</dbReference>
<protein>
    <recommendedName>
        <fullName evidence="2">acetate--CoA ligase</fullName>
        <ecNumber evidence="2">6.2.1.1</ecNumber>
    </recommendedName>
</protein>
<keyword evidence="5" id="KW-0067">ATP-binding</keyword>
<feature type="domain" description="AMP-binding enzyme C-terminal" evidence="7">
    <location>
        <begin position="972"/>
        <end position="1015"/>
    </location>
</feature>
<dbReference type="PANTHER" id="PTHR24095">
    <property type="entry name" value="ACETYL-COENZYME A SYNTHETASE"/>
    <property type="match status" value="1"/>
</dbReference>
<dbReference type="Proteomes" id="UP000219799">
    <property type="component" value="Chromosome 11"/>
</dbReference>
<dbReference type="InterPro" id="IPR000873">
    <property type="entry name" value="AMP-dep_synth/lig_dom"/>
</dbReference>
<dbReference type="VEuPathDB" id="PlasmoDB:PmUG01_11035800"/>
<evidence type="ECO:0000313" key="10">
    <source>
        <dbReference type="Proteomes" id="UP000219799"/>
    </source>
</evidence>
<evidence type="ECO:0000256" key="3">
    <source>
        <dbReference type="ARBA" id="ARBA00022598"/>
    </source>
</evidence>
<evidence type="ECO:0000259" key="7">
    <source>
        <dbReference type="Pfam" id="PF13193"/>
    </source>
</evidence>
<evidence type="ECO:0000256" key="4">
    <source>
        <dbReference type="ARBA" id="ARBA00022741"/>
    </source>
</evidence>
<dbReference type="InterPro" id="IPR020845">
    <property type="entry name" value="AMP-binding_CS"/>
</dbReference>
<evidence type="ECO:0000259" key="6">
    <source>
        <dbReference type="Pfam" id="PF00501"/>
    </source>
</evidence>
<name>A0A1C3KZE7_PLAMA</name>
<dbReference type="AlphaFoldDB" id="A0A1C3KZE7"/>
<dbReference type="SUPFAM" id="SSF56801">
    <property type="entry name" value="Acetyl-CoA synthetase-like"/>
    <property type="match status" value="1"/>
</dbReference>
<dbReference type="GO" id="GO:0006085">
    <property type="term" value="P:acetyl-CoA biosynthetic process"/>
    <property type="evidence" value="ECO:0007669"/>
    <property type="project" value="TreeGrafter"/>
</dbReference>
<evidence type="ECO:0000256" key="1">
    <source>
        <dbReference type="ARBA" id="ARBA00006432"/>
    </source>
</evidence>
<dbReference type="Gene3D" id="3.30.300.30">
    <property type="match status" value="1"/>
</dbReference>
<gene>
    <name evidence="9" type="primary">ACS</name>
    <name evidence="9" type="ORF">PMLGA01_110024500</name>
</gene>
<dbReference type="InterPro" id="IPR032387">
    <property type="entry name" value="ACAS_N"/>
</dbReference>
<dbReference type="GO" id="GO:0003987">
    <property type="term" value="F:acetate-CoA ligase activity"/>
    <property type="evidence" value="ECO:0007669"/>
    <property type="project" value="UniProtKB-EC"/>
</dbReference>
<keyword evidence="4" id="KW-0547">Nucleotide-binding</keyword>
<dbReference type="GO" id="GO:0005524">
    <property type="term" value="F:ATP binding"/>
    <property type="evidence" value="ECO:0007669"/>
    <property type="project" value="UniProtKB-KW"/>
</dbReference>
<reference evidence="9 10" key="1">
    <citation type="submission" date="2016-06" db="EMBL/GenBank/DDBJ databases">
        <authorList>
            <consortium name="Pathogen Informatics"/>
        </authorList>
    </citation>
    <scope>NUCLEOTIDE SEQUENCE [LARGE SCALE GENOMIC DNA]</scope>
    <source>
        <strain evidence="9">PmlGA01</strain>
    </source>
</reference>
<dbReference type="InterPro" id="IPR042099">
    <property type="entry name" value="ANL_N_sf"/>
</dbReference>
<keyword evidence="3 9" id="KW-0436">Ligase</keyword>
<evidence type="ECO:0000256" key="5">
    <source>
        <dbReference type="ARBA" id="ARBA00022840"/>
    </source>
</evidence>
<dbReference type="FunFam" id="3.40.50.12780:FF:000045">
    <property type="entry name" value="Acetyl-CoA synthetase, putative"/>
    <property type="match status" value="1"/>
</dbReference>
<feature type="domain" description="AMP-dependent synthetase/ligase" evidence="6">
    <location>
        <begin position="596"/>
        <end position="834"/>
    </location>
</feature>
<dbReference type="InterPro" id="IPR045851">
    <property type="entry name" value="AMP-bd_C_sf"/>
</dbReference>
<evidence type="ECO:0000256" key="2">
    <source>
        <dbReference type="ARBA" id="ARBA00013275"/>
    </source>
</evidence>
<dbReference type="PROSITE" id="PS00455">
    <property type="entry name" value="AMP_BINDING"/>
    <property type="match status" value="1"/>
</dbReference>
<evidence type="ECO:0000313" key="9">
    <source>
        <dbReference type="EMBL" id="SBT79650.1"/>
    </source>
</evidence>
<dbReference type="Pfam" id="PF13193">
    <property type="entry name" value="AMP-binding_C"/>
    <property type="match status" value="1"/>
</dbReference>
<dbReference type="Gene3D" id="3.40.50.12780">
    <property type="entry name" value="N-terminal domain of ligase-like"/>
    <property type="match status" value="2"/>
</dbReference>
<sequence>MNDTESCGILSKIDSGQLNVIDIDQSIFLNKHCYPVNEFYGEDDNETSTNNQLKNVKIYKEMYEESINNPEMFWGNIAKSSLRWSKMFTKVYIGNFKKGNVSWFINGKINACENCVDRWVEKHPNKTAIIWEKDTPNDYKKISYQKLLEKTCKVANLLKMYGVKKQDTVTIYLPMIPELVYSMLACARIGAIHNVVFAGYFSGSLCDRILDSRSTILITCDFGIRGGKLTKLKQIADGAMDMCGTIKTCIVFKNKTNINDISIYNKTSMQNHFYHSNSIDSPSTILIDKNNENRDDYDNSCIDKNCTKRKGADISTPTHNENIYGNICKNTNDSSNSNINLKTNNVSSYTLNDNTQNCIKDESSAYVYAMDKSDHNENCNVDNNININISESDKDKGCSNNPIDNNISLNCNYNCNDNTNNINYNSNNNISSNNISSNNISSSSNNISSNNISSNNITSSNYISSNNISSNNITSSNYISSNNNNTPKKVVHTLHKKIFKNNNLNKKFSSVEKIQCNKVDNDDHNTIYENDEVNRRGYPTMNGGKESRYYKNNIELKNNLLGISKNTKNEKEAYNGNENRRSNFDENICTLKEGRDIDGSSLMKNMRSYCPIEYVDSEDFLCLLYTSGSTGKPKGVAHTTAGYLIYAYTTCKYIFDVKDDDIFGCVADIGWVTGHSYVLYGPLLNGITTVLFSSIPTYPDCGRYWNLIQTHKVTQFYTAPTALRALMKHGDHFVEKYDLSSCRILGSVGEPINPETWRWYYNVIGKKKCVIVDTYWQTETGGIVIAPIPNLFKMKPGCATLPFFGVELEILDSNTLEPIKGTNVCGLLCIKSPWPGMLRTVYGNHNRLIKTYFSMCPNYYFTGDGAYRDEDGYYWISGRIDDTLNVSGHRLGAAEIEHALVQHFCIAEAAVVSFHHNVKGVSFHHNVKGEGILCFVVKKKGELRNYMEQNVDTKNNVLLTSTTANIKDMEELKKNYTDDKIIDELKLYVRQVIGPIATPDIICIVPDLPKTRSGKIVRRILRAIANGLKDFGDITTVSNYEIIDIISHKFKECKEKGQTGS</sequence>
<organism evidence="9 10">
    <name type="scientific">Plasmodium malariae</name>
    <dbReference type="NCBI Taxonomy" id="5858"/>
    <lineage>
        <taxon>Eukaryota</taxon>
        <taxon>Sar</taxon>
        <taxon>Alveolata</taxon>
        <taxon>Apicomplexa</taxon>
        <taxon>Aconoidasida</taxon>
        <taxon>Haemosporida</taxon>
        <taxon>Plasmodiidae</taxon>
        <taxon>Plasmodium</taxon>
        <taxon>Plasmodium (Plasmodium)</taxon>
    </lineage>
</organism>
<dbReference type="InterPro" id="IPR025110">
    <property type="entry name" value="AMP-bd_C"/>
</dbReference>
<dbReference type="PANTHER" id="PTHR24095:SF14">
    <property type="entry name" value="ACETYL-COENZYME A SYNTHETASE 1"/>
    <property type="match status" value="1"/>
</dbReference>
<proteinExistence type="inferred from homology"/>